<dbReference type="PROSITE" id="PS00237">
    <property type="entry name" value="G_PROTEIN_RECEP_F1_1"/>
    <property type="match status" value="1"/>
</dbReference>
<evidence type="ECO:0000313" key="7">
    <source>
        <dbReference type="WBParaSite" id="SMUV_0000433801-mRNA-1"/>
    </source>
</evidence>
<accession>A0A0N5AIT0</accession>
<dbReference type="AlphaFoldDB" id="A0A0N5AIT0"/>
<sequence length="386" mass="44882">MAIFDLIGLTLVALHSLFVRAKALYYKQMFYWTYVDASAINTFLVTSFYCAILLTIERFILITYPHAHRSLNPRKWAQIKIAILFIVCTIIHLPMALQSRLVFNEANKEWERRNNVEFLCKEPMFTVYNGYKIFREAIRIICALVLVVLNVFITRRLQIAKKNRRRMILRSKSLTKSLYNQSIIGQRLFGQDLSADQEKARRENNTLMKSFTEKRLTALLVAICIIFIIGNIPQVFVMILQHENRETNYSFQLFRNIANALEVLNHCLNFYVFCLASRDYTQAFLHNVKLLRNILNIPLRKQCLHQHCKSNPIEMKQNMSVCPEVVTCTNLKTNEPKKFKSQTLPKPEPDDATAAITISSTRTTFLITSSDPVSENQDSEEYSIFV</sequence>
<dbReference type="Pfam" id="PF00001">
    <property type="entry name" value="7tm_1"/>
    <property type="match status" value="1"/>
</dbReference>
<dbReference type="InterPro" id="IPR017452">
    <property type="entry name" value="GPCR_Rhodpsn_7TM"/>
</dbReference>
<comment type="subcellular location">
    <subcellularLocation>
        <location evidence="1">Membrane</location>
    </subcellularLocation>
</comment>
<keyword evidence="6" id="KW-1185">Reference proteome</keyword>
<keyword evidence="3" id="KW-1133">Transmembrane helix</keyword>
<dbReference type="Gene3D" id="1.20.1070.10">
    <property type="entry name" value="Rhodopsin 7-helix transmembrane proteins"/>
    <property type="match status" value="1"/>
</dbReference>
<proteinExistence type="predicted"/>
<dbReference type="Proteomes" id="UP000046393">
    <property type="component" value="Unplaced"/>
</dbReference>
<dbReference type="SUPFAM" id="SSF81321">
    <property type="entry name" value="Family A G protein-coupled receptor-like"/>
    <property type="match status" value="1"/>
</dbReference>
<dbReference type="InterPro" id="IPR053093">
    <property type="entry name" value="GPCR-like"/>
</dbReference>
<dbReference type="PANTHER" id="PTHR47760:SF4">
    <property type="entry name" value="G-PROTEIN COUPLED RECEPTORS FAMILY 1 PROFILE DOMAIN-CONTAINING PROTEIN"/>
    <property type="match status" value="1"/>
</dbReference>
<dbReference type="WBParaSite" id="SMUV_0000433801-mRNA-1">
    <property type="protein sequence ID" value="SMUV_0000433801-mRNA-1"/>
    <property type="gene ID" value="SMUV_0000433801"/>
</dbReference>
<dbReference type="InterPro" id="IPR000276">
    <property type="entry name" value="GPCR_Rhodpsn"/>
</dbReference>
<evidence type="ECO:0000256" key="4">
    <source>
        <dbReference type="ARBA" id="ARBA00023136"/>
    </source>
</evidence>
<dbReference type="GO" id="GO:0016020">
    <property type="term" value="C:membrane"/>
    <property type="evidence" value="ECO:0007669"/>
    <property type="project" value="UniProtKB-SubCell"/>
</dbReference>
<evidence type="ECO:0000256" key="3">
    <source>
        <dbReference type="ARBA" id="ARBA00022989"/>
    </source>
</evidence>
<evidence type="ECO:0000313" key="6">
    <source>
        <dbReference type="Proteomes" id="UP000046393"/>
    </source>
</evidence>
<reference evidence="7" key="1">
    <citation type="submission" date="2016-04" db="UniProtKB">
        <authorList>
            <consortium name="WormBaseParasite"/>
        </authorList>
    </citation>
    <scope>IDENTIFICATION</scope>
</reference>
<dbReference type="STRING" id="451379.A0A0N5AIT0"/>
<dbReference type="PROSITE" id="PS50262">
    <property type="entry name" value="G_PROTEIN_RECEP_F1_2"/>
    <property type="match status" value="1"/>
</dbReference>
<name>A0A0N5AIT0_9BILA</name>
<keyword evidence="2" id="KW-0812">Transmembrane</keyword>
<dbReference type="PANTHER" id="PTHR47760">
    <property type="entry name" value="G-PROTEIN COUPLED RECEPTOR B0563.6-LIKE PROTEIN-RELATED"/>
    <property type="match status" value="1"/>
</dbReference>
<evidence type="ECO:0000259" key="5">
    <source>
        <dbReference type="PROSITE" id="PS50262"/>
    </source>
</evidence>
<evidence type="ECO:0000256" key="1">
    <source>
        <dbReference type="ARBA" id="ARBA00004370"/>
    </source>
</evidence>
<organism evidence="6 7">
    <name type="scientific">Syphacia muris</name>
    <dbReference type="NCBI Taxonomy" id="451379"/>
    <lineage>
        <taxon>Eukaryota</taxon>
        <taxon>Metazoa</taxon>
        <taxon>Ecdysozoa</taxon>
        <taxon>Nematoda</taxon>
        <taxon>Chromadorea</taxon>
        <taxon>Rhabditida</taxon>
        <taxon>Spirurina</taxon>
        <taxon>Oxyuridomorpha</taxon>
        <taxon>Oxyuroidea</taxon>
        <taxon>Oxyuridae</taxon>
        <taxon>Syphacia</taxon>
    </lineage>
</organism>
<feature type="domain" description="G-protein coupled receptors family 1 profile" evidence="5">
    <location>
        <begin position="1"/>
        <end position="273"/>
    </location>
</feature>
<dbReference type="GO" id="GO:0004930">
    <property type="term" value="F:G protein-coupled receptor activity"/>
    <property type="evidence" value="ECO:0007669"/>
    <property type="project" value="InterPro"/>
</dbReference>
<protein>
    <submittedName>
        <fullName evidence="7">G_PROTEIN_RECEP_F1_2 domain-containing protein</fullName>
    </submittedName>
</protein>
<keyword evidence="4" id="KW-0472">Membrane</keyword>
<evidence type="ECO:0000256" key="2">
    <source>
        <dbReference type="ARBA" id="ARBA00022692"/>
    </source>
</evidence>